<reference evidence="1 2" key="1">
    <citation type="submission" date="2015-07" db="EMBL/GenBank/DDBJ databases">
        <authorList>
            <person name="Noorani M."/>
        </authorList>
    </citation>
    <scope>NUCLEOTIDE SEQUENCE [LARGE SCALE GENOMIC DNA]</scope>
    <source>
        <strain evidence="1 2">0788_9</strain>
    </source>
</reference>
<protein>
    <submittedName>
        <fullName evidence="1">Uncharacterized protein</fullName>
    </submittedName>
</protein>
<reference evidence="1 2" key="2">
    <citation type="submission" date="2015-10" db="EMBL/GenBank/DDBJ databases">
        <title>Comparative genomics and high-throughput reverse genetic screens identify a new phytobacterial MAMP and an Arabidopsis receptor required for immune elicitation.</title>
        <authorList>
            <person name="Mott G.A."/>
            <person name="Thakur S."/>
            <person name="Wang P.W."/>
            <person name="Desveaux D."/>
            <person name="Guttman D.S."/>
        </authorList>
    </citation>
    <scope>NUCLEOTIDE SEQUENCE [LARGE SCALE GENOMIC DNA]</scope>
    <source>
        <strain evidence="1 2">0788_9</strain>
    </source>
</reference>
<dbReference type="AlphaFoldDB" id="A0A0N0XF23"/>
<sequence>MLENTQTPHSRRIPIAIPVHSVLLLAGVKPAAAWKALIWVEDIVMACDHR</sequence>
<evidence type="ECO:0000313" key="1">
    <source>
        <dbReference type="EMBL" id="KPC36578.1"/>
    </source>
</evidence>
<accession>A0A0N0XF23</accession>
<evidence type="ECO:0000313" key="2">
    <source>
        <dbReference type="Proteomes" id="UP000037891"/>
    </source>
</evidence>
<dbReference type="EMBL" id="LGLN01000007">
    <property type="protein sequence ID" value="KPC36578.1"/>
    <property type="molecule type" value="Genomic_DNA"/>
</dbReference>
<name>A0A0N0XF23_PSESX</name>
<organism evidence="1 2">
    <name type="scientific">Pseudomonas syringae pv. cilantro</name>
    <dbReference type="NCBI Taxonomy" id="81035"/>
    <lineage>
        <taxon>Bacteria</taxon>
        <taxon>Pseudomonadati</taxon>
        <taxon>Pseudomonadota</taxon>
        <taxon>Gammaproteobacteria</taxon>
        <taxon>Pseudomonadales</taxon>
        <taxon>Pseudomonadaceae</taxon>
        <taxon>Pseudomonas</taxon>
        <taxon>Pseudomonas syringae</taxon>
    </lineage>
</organism>
<dbReference type="Proteomes" id="UP000037891">
    <property type="component" value="Unassembled WGS sequence"/>
</dbReference>
<comment type="caution">
    <text evidence="1">The sequence shown here is derived from an EMBL/GenBank/DDBJ whole genome shotgun (WGS) entry which is preliminary data.</text>
</comment>
<gene>
    <name evidence="1" type="ORF">ABJ99_0103</name>
</gene>
<proteinExistence type="predicted"/>